<evidence type="ECO:0000313" key="4">
    <source>
        <dbReference type="RefSeq" id="XP_020099374.1"/>
    </source>
</evidence>
<dbReference type="RefSeq" id="XP_020099374.1">
    <property type="nucleotide sequence ID" value="XM_020243785.1"/>
</dbReference>
<accession>A0A6P5FTT9</accession>
<dbReference type="Proteomes" id="UP000515123">
    <property type="component" value="Linkage group 11"/>
</dbReference>
<name>A0A6P5FTT9_ANACO</name>
<dbReference type="GeneID" id="109717846"/>
<feature type="region of interest" description="Disordered" evidence="2">
    <location>
        <begin position="368"/>
        <end position="396"/>
    </location>
</feature>
<protein>
    <submittedName>
        <fullName evidence="4">Uncharacterized protein LOC109717846</fullName>
    </submittedName>
</protein>
<dbReference type="PANTHER" id="PTHR34775">
    <property type="entry name" value="TRANSMEMBRANE PROTEIN"/>
    <property type="match status" value="1"/>
</dbReference>
<feature type="region of interest" description="Disordered" evidence="2">
    <location>
        <begin position="36"/>
        <end position="60"/>
    </location>
</feature>
<reference evidence="3" key="1">
    <citation type="journal article" date="2015" name="Nat. Genet.">
        <title>The pineapple genome and the evolution of CAM photosynthesis.</title>
        <authorList>
            <person name="Ming R."/>
            <person name="VanBuren R."/>
            <person name="Wai C.M."/>
            <person name="Tang H."/>
            <person name="Schatz M.C."/>
            <person name="Bowers J.E."/>
            <person name="Lyons E."/>
            <person name="Wang M.L."/>
            <person name="Chen J."/>
            <person name="Biggers E."/>
            <person name="Zhang J."/>
            <person name="Huang L."/>
            <person name="Zhang L."/>
            <person name="Miao W."/>
            <person name="Zhang J."/>
            <person name="Ye Z."/>
            <person name="Miao C."/>
            <person name="Lin Z."/>
            <person name="Wang H."/>
            <person name="Zhou H."/>
            <person name="Yim W.C."/>
            <person name="Priest H.D."/>
            <person name="Zheng C."/>
            <person name="Woodhouse M."/>
            <person name="Edger P.P."/>
            <person name="Guyot R."/>
            <person name="Guo H.B."/>
            <person name="Guo H."/>
            <person name="Zheng G."/>
            <person name="Singh R."/>
            <person name="Sharma A."/>
            <person name="Min X."/>
            <person name="Zheng Y."/>
            <person name="Lee H."/>
            <person name="Gurtowski J."/>
            <person name="Sedlazeck F.J."/>
            <person name="Harkess A."/>
            <person name="McKain M.R."/>
            <person name="Liao Z."/>
            <person name="Fang J."/>
            <person name="Liu J."/>
            <person name="Zhang X."/>
            <person name="Zhang Q."/>
            <person name="Hu W."/>
            <person name="Qin Y."/>
            <person name="Wang K."/>
            <person name="Chen L.Y."/>
            <person name="Shirley N."/>
            <person name="Lin Y.R."/>
            <person name="Liu L.Y."/>
            <person name="Hernandez A.G."/>
            <person name="Wright C.L."/>
            <person name="Bulone V."/>
            <person name="Tuskan G.A."/>
            <person name="Heath K."/>
            <person name="Zee F."/>
            <person name="Moore P.H."/>
            <person name="Sunkar R."/>
            <person name="Leebens-Mack J.H."/>
            <person name="Mockler T."/>
            <person name="Bennetzen J.L."/>
            <person name="Freeling M."/>
            <person name="Sankoff D."/>
            <person name="Paterson A.H."/>
            <person name="Zhu X."/>
            <person name="Yang X."/>
            <person name="Smith J.A."/>
            <person name="Cushman J.C."/>
            <person name="Paull R.E."/>
            <person name="Yu Q."/>
        </authorList>
    </citation>
    <scope>NUCLEOTIDE SEQUENCE [LARGE SCALE GENOMIC DNA]</scope>
    <source>
        <strain evidence="3">cv. F153</strain>
    </source>
</reference>
<evidence type="ECO:0000256" key="1">
    <source>
        <dbReference type="SAM" id="Coils"/>
    </source>
</evidence>
<dbReference type="PANTHER" id="PTHR34775:SF6">
    <property type="entry name" value="TRANSMEMBRANE PROTEIN"/>
    <property type="match status" value="1"/>
</dbReference>
<dbReference type="OrthoDB" id="1938687at2759"/>
<proteinExistence type="predicted"/>
<feature type="coiled-coil region" evidence="1">
    <location>
        <begin position="326"/>
        <end position="353"/>
    </location>
</feature>
<organism evidence="3 4">
    <name type="scientific">Ananas comosus</name>
    <name type="common">Pineapple</name>
    <name type="synonym">Ananas ananas</name>
    <dbReference type="NCBI Taxonomy" id="4615"/>
    <lineage>
        <taxon>Eukaryota</taxon>
        <taxon>Viridiplantae</taxon>
        <taxon>Streptophyta</taxon>
        <taxon>Embryophyta</taxon>
        <taxon>Tracheophyta</taxon>
        <taxon>Spermatophyta</taxon>
        <taxon>Magnoliopsida</taxon>
        <taxon>Liliopsida</taxon>
        <taxon>Poales</taxon>
        <taxon>Bromeliaceae</taxon>
        <taxon>Bromelioideae</taxon>
        <taxon>Ananas</taxon>
    </lineage>
</organism>
<dbReference type="AlphaFoldDB" id="A0A6P5FTT9"/>
<feature type="region of interest" description="Disordered" evidence="2">
    <location>
        <begin position="175"/>
        <end position="194"/>
    </location>
</feature>
<reference evidence="4" key="2">
    <citation type="submission" date="2025-08" db="UniProtKB">
        <authorList>
            <consortium name="RefSeq"/>
        </authorList>
    </citation>
    <scope>IDENTIFICATION</scope>
    <source>
        <tissue evidence="4">Leaf</tissue>
    </source>
</reference>
<evidence type="ECO:0000256" key="2">
    <source>
        <dbReference type="SAM" id="MobiDB-lite"/>
    </source>
</evidence>
<keyword evidence="1" id="KW-0175">Coiled coil</keyword>
<keyword evidence="3" id="KW-1185">Reference proteome</keyword>
<evidence type="ECO:0000313" key="3">
    <source>
        <dbReference type="Proteomes" id="UP000515123"/>
    </source>
</evidence>
<gene>
    <name evidence="4" type="primary">LOC109717846</name>
</gene>
<feature type="compositionally biased region" description="Polar residues" evidence="2">
    <location>
        <begin position="44"/>
        <end position="53"/>
    </location>
</feature>
<sequence>MDFRNKILSPSSCIGDANHFLSGSERKKCSKKELVEENDENCEHVNNSGTSARSPKKEESKMFMSKSVSSTTNTNILTERNSASDTFFEINPQLKPSLGLTDFESSRQIITPHSIGTRSLVDNSSLGSHFPSSAPYDPATNYTSPRPEFLRYNPNRKREILSFIEQEMEEELEYRFRSSSSSDTEKLNTKGSSSHSSVSCQLNLHNEEFIIADEDDSDVEDNEIEEKERYTGLAWKLFLLFGVLASSFCYISSMNSIADTYSLELGVIGRNLKNTRDWAFPRKAYIGAMLGFSNVCLHASLSEFTCRIDGNLNEGNDYERKELKGIQHVESLFRSKSNNVNEAENERDEIIKDETLGDAHSVAEGKVGETGYVNDSIAPGRSTFESGDENGDSDASYNVITDESFQAAPIEVASLNWTVDEEARPDLITLEVDETSLDD</sequence>